<dbReference type="InterPro" id="IPR002142">
    <property type="entry name" value="Peptidase_S49"/>
</dbReference>
<feature type="active site" description="Nucleophile" evidence="7">
    <location>
        <position position="384"/>
    </location>
</feature>
<evidence type="ECO:0000313" key="10">
    <source>
        <dbReference type="EMBL" id="KPM32479.1"/>
    </source>
</evidence>
<keyword evidence="8" id="KW-1133">Transmembrane helix</keyword>
<dbReference type="AlphaFoldDB" id="A0A0P7B2J1"/>
<organism evidence="10 11">
    <name type="scientific">Croceitalea dokdonensis DOKDO 023</name>
    <dbReference type="NCBI Taxonomy" id="1300341"/>
    <lineage>
        <taxon>Bacteria</taxon>
        <taxon>Pseudomonadati</taxon>
        <taxon>Bacteroidota</taxon>
        <taxon>Flavobacteriia</taxon>
        <taxon>Flavobacteriales</taxon>
        <taxon>Flavobacteriaceae</taxon>
        <taxon>Croceitalea</taxon>
    </lineage>
</organism>
<gene>
    <name evidence="10" type="ORF">I595_895</name>
</gene>
<dbReference type="CDD" id="cd07018">
    <property type="entry name" value="S49_SppA_67K_type"/>
    <property type="match status" value="1"/>
</dbReference>
<dbReference type="GO" id="GO:0006465">
    <property type="term" value="P:signal peptide processing"/>
    <property type="evidence" value="ECO:0007669"/>
    <property type="project" value="InterPro"/>
</dbReference>
<evidence type="ECO:0000313" key="11">
    <source>
        <dbReference type="Proteomes" id="UP000050280"/>
    </source>
</evidence>
<dbReference type="GO" id="GO:0004252">
    <property type="term" value="F:serine-type endopeptidase activity"/>
    <property type="evidence" value="ECO:0007669"/>
    <property type="project" value="InterPro"/>
</dbReference>
<keyword evidence="8" id="KW-0812">Transmembrane</keyword>
<comment type="subcellular location">
    <subcellularLocation>
        <location evidence="1">Membrane</location>
    </subcellularLocation>
</comment>
<reference evidence="10 11" key="1">
    <citation type="submission" date="2015-09" db="EMBL/GenBank/DDBJ databases">
        <title>Genome sequence of the marine flavobacterium Croceitalea dokdonensis DOKDO 023 that contains proton- and sodium-pumping rhodopsins.</title>
        <authorList>
            <person name="Kwon S.-K."/>
            <person name="Lee H.K."/>
            <person name="Kwak M.-J."/>
            <person name="Kim J.F."/>
        </authorList>
    </citation>
    <scope>NUCLEOTIDE SEQUENCE [LARGE SCALE GENOMIC DNA]</scope>
    <source>
        <strain evidence="10 11">DOKDO 023</strain>
    </source>
</reference>
<keyword evidence="4" id="KW-0378">Hydrolase</keyword>
<dbReference type="PANTHER" id="PTHR33209">
    <property type="entry name" value="PROTEASE 4"/>
    <property type="match status" value="1"/>
</dbReference>
<dbReference type="STRING" id="1300341.I595_895"/>
<dbReference type="CDD" id="cd07023">
    <property type="entry name" value="S49_Sppa_N_C"/>
    <property type="match status" value="1"/>
</dbReference>
<sequence>MNFLRNLLAAILGTLIAIGILFVMFFVFAALVGSGEDGVMVKPNSVLELSFKTPIRDYEGTDDTDPFATLFAEAGMGLDDILHAIQVASNDDNIKGISIKNSFLLAGYAQAQELRRALQTFKDNGKFIYAYADFYTQKDYYLASVADSIYVNPQGAMDFKGLSSEVLYLKDLQEKTGIKIEVIRHGKYKSAVEPYIADSMSDENRAQIKELITAIWSSMLTDISDSRNLSTTNLNLIADTLGARLPKYAAQTHMVDDLWYYDEYEQLLRDKLSIQEKEKINYLDFEDYITVANKKTLRKGTDKIAVIYAQGEILYGEGNKDFIGQGVINKALKKAREDDKVKAIVLRVNSPGGSALTSDIIWREIELTKKTKPVIVSFGNVAASGGYYIAAGADKIFAEPTTITGSIGVFGTIPNMNQLAADIGINAEQVGTNANSVDYSLFEPMTDAFRAQIKEGIENVYDTFVSRVAEGRNMSKEAVNQIAQGRVWSGVDAVNNGLVDELGSLDDAIEYAAELVELQNYGLRKYPKYKSDFERLMEDLGGVKAKIGGSVMKEELGVETYNAFIELKKLTEQQGVQARMPYILNIK</sequence>
<keyword evidence="11" id="KW-1185">Reference proteome</keyword>
<proteinExistence type="inferred from homology"/>
<evidence type="ECO:0000256" key="4">
    <source>
        <dbReference type="ARBA" id="ARBA00022801"/>
    </source>
</evidence>
<dbReference type="RefSeq" id="WP_054558139.1">
    <property type="nucleotide sequence ID" value="NZ_LDJX01000002.1"/>
</dbReference>
<dbReference type="Gene3D" id="3.90.226.10">
    <property type="entry name" value="2-enoyl-CoA Hydratase, Chain A, domain 1"/>
    <property type="match status" value="4"/>
</dbReference>
<feature type="transmembrane region" description="Helical" evidence="8">
    <location>
        <begin position="7"/>
        <end position="32"/>
    </location>
</feature>
<protein>
    <submittedName>
        <fullName evidence="10">Protease IV</fullName>
    </submittedName>
</protein>
<dbReference type="Pfam" id="PF01343">
    <property type="entry name" value="Peptidase_S49"/>
    <property type="match status" value="2"/>
</dbReference>
<evidence type="ECO:0000256" key="7">
    <source>
        <dbReference type="PIRSR" id="PIRSR001217-1"/>
    </source>
</evidence>
<feature type="active site" description="Proton donor/acceptor" evidence="7">
    <location>
        <position position="189"/>
    </location>
</feature>
<keyword evidence="3 10" id="KW-0645">Protease</keyword>
<dbReference type="InterPro" id="IPR047217">
    <property type="entry name" value="S49_SppA_67K_type_N"/>
</dbReference>
<evidence type="ECO:0000256" key="3">
    <source>
        <dbReference type="ARBA" id="ARBA00022670"/>
    </source>
</evidence>
<dbReference type="GO" id="GO:0004176">
    <property type="term" value="F:ATP-dependent peptidase activity"/>
    <property type="evidence" value="ECO:0007669"/>
    <property type="project" value="InterPro"/>
</dbReference>
<dbReference type="PRINTS" id="PR00127">
    <property type="entry name" value="CLPPROTEASEP"/>
</dbReference>
<dbReference type="GO" id="GO:0016020">
    <property type="term" value="C:membrane"/>
    <property type="evidence" value="ECO:0007669"/>
    <property type="project" value="UniProtKB-SubCell"/>
</dbReference>
<dbReference type="Proteomes" id="UP000050280">
    <property type="component" value="Unassembled WGS sequence"/>
</dbReference>
<dbReference type="InterPro" id="IPR004634">
    <property type="entry name" value="Pept_S49_pIV"/>
</dbReference>
<dbReference type="InterPro" id="IPR004635">
    <property type="entry name" value="Pept_S49_SppA"/>
</dbReference>
<dbReference type="PANTHER" id="PTHR33209:SF1">
    <property type="entry name" value="PEPTIDASE S49 DOMAIN-CONTAINING PROTEIN"/>
    <property type="match status" value="1"/>
</dbReference>
<dbReference type="SUPFAM" id="SSF52096">
    <property type="entry name" value="ClpP/crotonase"/>
    <property type="match status" value="2"/>
</dbReference>
<name>A0A0P7B2J1_9FLAO</name>
<comment type="similarity">
    <text evidence="2">Belongs to the peptidase S49 family.</text>
</comment>
<dbReference type="PIRSF" id="PIRSF001217">
    <property type="entry name" value="Protease_4_SppA"/>
    <property type="match status" value="1"/>
</dbReference>
<evidence type="ECO:0000256" key="1">
    <source>
        <dbReference type="ARBA" id="ARBA00004370"/>
    </source>
</evidence>
<keyword evidence="5" id="KW-0720">Serine protease</keyword>
<accession>A0A0P7B2J1</accession>
<evidence type="ECO:0000256" key="5">
    <source>
        <dbReference type="ARBA" id="ARBA00022825"/>
    </source>
</evidence>
<evidence type="ECO:0000256" key="8">
    <source>
        <dbReference type="SAM" id="Phobius"/>
    </source>
</evidence>
<dbReference type="PATRIC" id="fig|1300341.3.peg.1112"/>
<dbReference type="NCBIfam" id="TIGR00706">
    <property type="entry name" value="SppA_dom"/>
    <property type="match status" value="1"/>
</dbReference>
<dbReference type="InterPro" id="IPR047272">
    <property type="entry name" value="S49_SppA_C"/>
</dbReference>
<dbReference type="InterPro" id="IPR001907">
    <property type="entry name" value="ClpP"/>
</dbReference>
<evidence type="ECO:0000256" key="2">
    <source>
        <dbReference type="ARBA" id="ARBA00008683"/>
    </source>
</evidence>
<evidence type="ECO:0000259" key="9">
    <source>
        <dbReference type="Pfam" id="PF01343"/>
    </source>
</evidence>
<evidence type="ECO:0000256" key="6">
    <source>
        <dbReference type="ARBA" id="ARBA00023136"/>
    </source>
</evidence>
<feature type="domain" description="Peptidase S49" evidence="9">
    <location>
        <begin position="368"/>
        <end position="518"/>
    </location>
</feature>
<dbReference type="NCBIfam" id="TIGR00705">
    <property type="entry name" value="SppA_67K"/>
    <property type="match status" value="1"/>
</dbReference>
<feature type="domain" description="Peptidase S49" evidence="9">
    <location>
        <begin position="121"/>
        <end position="270"/>
    </location>
</feature>
<dbReference type="OrthoDB" id="9764363at2"/>
<dbReference type="EMBL" id="LDJX01000002">
    <property type="protein sequence ID" value="KPM32479.1"/>
    <property type="molecule type" value="Genomic_DNA"/>
</dbReference>
<dbReference type="InterPro" id="IPR029045">
    <property type="entry name" value="ClpP/crotonase-like_dom_sf"/>
</dbReference>
<keyword evidence="6 8" id="KW-0472">Membrane</keyword>
<comment type="caution">
    <text evidence="10">The sequence shown here is derived from an EMBL/GenBank/DDBJ whole genome shotgun (WGS) entry which is preliminary data.</text>
</comment>